<name>A0A420HDD9_9PEZI</name>
<dbReference type="SUPFAM" id="SSF103473">
    <property type="entry name" value="MFS general substrate transporter"/>
    <property type="match status" value="1"/>
</dbReference>
<dbReference type="GO" id="GO:0046943">
    <property type="term" value="F:carboxylic acid transmembrane transporter activity"/>
    <property type="evidence" value="ECO:0007669"/>
    <property type="project" value="TreeGrafter"/>
</dbReference>
<evidence type="ECO:0000256" key="4">
    <source>
        <dbReference type="ARBA" id="ARBA00023136"/>
    </source>
</evidence>
<dbReference type="InterPro" id="IPR036259">
    <property type="entry name" value="MFS_trans_sf"/>
</dbReference>
<dbReference type="EMBL" id="MCFK01008939">
    <property type="protein sequence ID" value="RKF55470.1"/>
    <property type="molecule type" value="Genomic_DNA"/>
</dbReference>
<dbReference type="GO" id="GO:0005886">
    <property type="term" value="C:plasma membrane"/>
    <property type="evidence" value="ECO:0007669"/>
    <property type="project" value="TreeGrafter"/>
</dbReference>
<feature type="transmembrane region" description="Helical" evidence="5">
    <location>
        <begin position="447"/>
        <end position="469"/>
    </location>
</feature>
<dbReference type="Proteomes" id="UP000286134">
    <property type="component" value="Unassembled WGS sequence"/>
</dbReference>
<evidence type="ECO:0000313" key="7">
    <source>
        <dbReference type="EMBL" id="RKF55470.1"/>
    </source>
</evidence>
<evidence type="ECO:0000256" key="3">
    <source>
        <dbReference type="ARBA" id="ARBA00022989"/>
    </source>
</evidence>
<feature type="transmembrane region" description="Helical" evidence="5">
    <location>
        <begin position="169"/>
        <end position="187"/>
    </location>
</feature>
<evidence type="ECO:0000256" key="2">
    <source>
        <dbReference type="ARBA" id="ARBA00022692"/>
    </source>
</evidence>
<dbReference type="AlphaFoldDB" id="A0A420HDD9"/>
<comment type="caution">
    <text evidence="7">The sequence shown here is derived from an EMBL/GenBank/DDBJ whole genome shotgun (WGS) entry which is preliminary data.</text>
</comment>
<dbReference type="STRING" id="212602.A0A420HDD9"/>
<dbReference type="InterPro" id="IPR020846">
    <property type="entry name" value="MFS_dom"/>
</dbReference>
<keyword evidence="3 5" id="KW-1133">Transmembrane helix</keyword>
<evidence type="ECO:0000256" key="5">
    <source>
        <dbReference type="SAM" id="Phobius"/>
    </source>
</evidence>
<feature type="transmembrane region" description="Helical" evidence="5">
    <location>
        <begin position="139"/>
        <end position="157"/>
    </location>
</feature>
<evidence type="ECO:0000256" key="1">
    <source>
        <dbReference type="ARBA" id="ARBA00004141"/>
    </source>
</evidence>
<keyword evidence="8" id="KW-1185">Reference proteome</keyword>
<dbReference type="InterPro" id="IPR011701">
    <property type="entry name" value="MFS"/>
</dbReference>
<dbReference type="Gene3D" id="1.20.1250.20">
    <property type="entry name" value="MFS general substrate transporter like domains"/>
    <property type="match status" value="2"/>
</dbReference>
<evidence type="ECO:0000313" key="8">
    <source>
        <dbReference type="Proteomes" id="UP000286134"/>
    </source>
</evidence>
<feature type="transmembrane region" description="Helical" evidence="5">
    <location>
        <begin position="109"/>
        <end position="132"/>
    </location>
</feature>
<dbReference type="CDD" id="cd17316">
    <property type="entry name" value="MFS_SV2_like"/>
    <property type="match status" value="1"/>
</dbReference>
<comment type="subcellular location">
    <subcellularLocation>
        <location evidence="1">Membrane</location>
        <topology evidence="1">Multi-pass membrane protein</topology>
    </subcellularLocation>
</comment>
<dbReference type="PANTHER" id="PTHR23508">
    <property type="entry name" value="CARBOXYLIC ACID TRANSPORTER PROTEIN HOMOLOG"/>
    <property type="match status" value="1"/>
</dbReference>
<proteinExistence type="predicted"/>
<feature type="transmembrane region" description="Helical" evidence="5">
    <location>
        <begin position="374"/>
        <end position="393"/>
    </location>
</feature>
<dbReference type="OrthoDB" id="5296287at2759"/>
<accession>A0A420HDD9</accession>
<keyword evidence="2 5" id="KW-0812">Transmembrane</keyword>
<dbReference type="PANTHER" id="PTHR23508:SF9">
    <property type="entry name" value="CARBOXYLIC ACID TRANSPORT PROTEIN (AFU_ORTHOLOGUE AFUA_2G09450)"/>
    <property type="match status" value="1"/>
</dbReference>
<reference evidence="7 8" key="1">
    <citation type="journal article" date="2018" name="BMC Genomics">
        <title>Comparative genome analyses reveal sequence features reflecting distinct modes of host-adaptation between dicot and monocot powdery mildew.</title>
        <authorList>
            <person name="Wu Y."/>
            <person name="Ma X."/>
            <person name="Pan Z."/>
            <person name="Kale S.D."/>
            <person name="Song Y."/>
            <person name="King H."/>
            <person name="Zhang Q."/>
            <person name="Presley C."/>
            <person name="Deng X."/>
            <person name="Wei C.I."/>
            <person name="Xiao S."/>
        </authorList>
    </citation>
    <scope>NUCLEOTIDE SEQUENCE [LARGE SCALE GENOMIC DNA]</scope>
    <source>
        <strain evidence="7">UMSG2</strain>
    </source>
</reference>
<dbReference type="PROSITE" id="PS50850">
    <property type="entry name" value="MFS"/>
    <property type="match status" value="1"/>
</dbReference>
<protein>
    <submittedName>
        <fullName evidence="7">Carboxylic acid transporter protein-like protein</fullName>
    </submittedName>
</protein>
<dbReference type="Pfam" id="PF07690">
    <property type="entry name" value="MFS_1"/>
    <property type="match status" value="1"/>
</dbReference>
<sequence length="503" mass="55771">MKSTFSSKILSKNKAITKDTILSVRKSWNDLFVWKYRDTAHDDMDQFEDTWVTPERLKNPIILLGQLSVHNWLYFAVGFLAWTADAFDFHAITIQTTKLALVYRKSNTAITTAVTLTLLLRSLGAAIFGVLGDRFGRKWPMVINMIILGLLQIATIYCEKFPEFLVVRSFFGLFMGGIYGNAMAMALENCPISARGLVSGILQQGYAFGYVLAACANLVVGGKPESTKIVFWIAAAFSMLVGFLRILFPESRQFLASHARCQKFLNSTGFWGDIKGILTTECMTCIYCTFLMSWFNFYSHTSQDSYTTFLKENKGLSNSAASRASIWMKVGACIGGTIMGYTSQFFGRRRTIISAALASALMIPGWILPNTEHTLSITGFLMQFFVQGAWGVIPIHLNELAPTSFLASFTGITYQLGNLISSPSTQITNVLSERFHVESQGGSKVPAYGSVMAISTAIIVVGIVITVAIGPERRGRRFMPELLVEKSSRDSEKNRCSSLTEEK</sequence>
<feature type="transmembrane region" description="Helical" evidence="5">
    <location>
        <begin position="351"/>
        <end position="368"/>
    </location>
</feature>
<keyword evidence="4 5" id="KW-0472">Membrane</keyword>
<gene>
    <name evidence="7" type="ORF">OnM2_089041</name>
</gene>
<evidence type="ECO:0000259" key="6">
    <source>
        <dbReference type="PROSITE" id="PS50850"/>
    </source>
</evidence>
<organism evidence="7 8">
    <name type="scientific">Erysiphe neolycopersici</name>
    <dbReference type="NCBI Taxonomy" id="212602"/>
    <lineage>
        <taxon>Eukaryota</taxon>
        <taxon>Fungi</taxon>
        <taxon>Dikarya</taxon>
        <taxon>Ascomycota</taxon>
        <taxon>Pezizomycotina</taxon>
        <taxon>Leotiomycetes</taxon>
        <taxon>Erysiphales</taxon>
        <taxon>Erysiphaceae</taxon>
        <taxon>Erysiphe</taxon>
    </lineage>
</organism>
<feature type="transmembrane region" description="Helical" evidence="5">
    <location>
        <begin position="207"/>
        <end position="223"/>
    </location>
</feature>
<feature type="transmembrane region" description="Helical" evidence="5">
    <location>
        <begin position="229"/>
        <end position="248"/>
    </location>
</feature>
<feature type="domain" description="Major facilitator superfamily (MFS) profile" evidence="6">
    <location>
        <begin position="74"/>
        <end position="474"/>
    </location>
</feature>